<name>A0A8B6D206_MYTGA</name>
<reference evidence="3" key="1">
    <citation type="submission" date="2018-11" db="EMBL/GenBank/DDBJ databases">
        <authorList>
            <person name="Alioto T."/>
            <person name="Alioto T."/>
        </authorList>
    </citation>
    <scope>NUCLEOTIDE SEQUENCE</scope>
</reference>
<sequence length="398" mass="44278">MSNTILLTEQTLNDEHLQDACEDIQNDEVKILSIRDCKLTFAKLKNILKLVESSESLLQLCLCIGIITDQRRIDLLCRTIKANRSLHALFIHGNSIGDAGMKKLAKTLLHHPTIVSLDVSDCDLSDDSIETICNLLPPHGKKSGLIDLTMSSNPKITEQGWIKLSVSMAASSCLQELYLDYNMIGDLAASSMLVGLASHSKLQVLDLEGTCITERFAELLLYLIENYPTKLQKINLEENNIKYRLLKSIKSNLLDGETESEMSEKFDNASSVKSSPSHYYETSDAELDETTDSTTETMVQTIEIKTNPVLIAKKTTPKKKGKRKPKHEETTKSSDSLWDGDELIEITEPPLISAIPTFKHFTGVNLGQKVSVSSGRGTLPEQDYSDEELKEVKLDSLC</sequence>
<accession>A0A8B6D206</accession>
<keyword evidence="1" id="KW-0677">Repeat</keyword>
<gene>
    <name evidence="3" type="ORF">MGAL_10B008694</name>
</gene>
<feature type="compositionally biased region" description="Basic residues" evidence="2">
    <location>
        <begin position="315"/>
        <end position="325"/>
    </location>
</feature>
<dbReference type="Pfam" id="PF13516">
    <property type="entry name" value="LRR_6"/>
    <property type="match status" value="2"/>
</dbReference>
<dbReference type="PANTHER" id="PTHR24111">
    <property type="entry name" value="LEUCINE-RICH REPEAT-CONTAINING PROTEIN 34"/>
    <property type="match status" value="1"/>
</dbReference>
<dbReference type="InterPro" id="IPR052201">
    <property type="entry name" value="LRR-containing_regulator"/>
</dbReference>
<dbReference type="InterPro" id="IPR032675">
    <property type="entry name" value="LRR_dom_sf"/>
</dbReference>
<evidence type="ECO:0000313" key="3">
    <source>
        <dbReference type="EMBL" id="VDI13836.1"/>
    </source>
</evidence>
<proteinExistence type="predicted"/>
<dbReference type="Proteomes" id="UP000596742">
    <property type="component" value="Unassembled WGS sequence"/>
</dbReference>
<dbReference type="SUPFAM" id="SSF52047">
    <property type="entry name" value="RNI-like"/>
    <property type="match status" value="1"/>
</dbReference>
<evidence type="ECO:0000256" key="2">
    <source>
        <dbReference type="SAM" id="MobiDB-lite"/>
    </source>
</evidence>
<dbReference type="SMART" id="SM00368">
    <property type="entry name" value="LRR_RI"/>
    <property type="match status" value="4"/>
</dbReference>
<dbReference type="Gene3D" id="3.80.10.10">
    <property type="entry name" value="Ribonuclease Inhibitor"/>
    <property type="match status" value="1"/>
</dbReference>
<evidence type="ECO:0000256" key="1">
    <source>
        <dbReference type="ARBA" id="ARBA00022737"/>
    </source>
</evidence>
<keyword evidence="4" id="KW-1185">Reference proteome</keyword>
<feature type="compositionally biased region" description="Polar residues" evidence="2">
    <location>
        <begin position="268"/>
        <end position="277"/>
    </location>
</feature>
<comment type="caution">
    <text evidence="3">The sequence shown here is derived from an EMBL/GenBank/DDBJ whole genome shotgun (WGS) entry which is preliminary data.</text>
</comment>
<protein>
    <recommendedName>
        <fullName evidence="5">Leucine-rich repeat-containing protein 73</fullName>
    </recommendedName>
</protein>
<organism evidence="3 4">
    <name type="scientific">Mytilus galloprovincialis</name>
    <name type="common">Mediterranean mussel</name>
    <dbReference type="NCBI Taxonomy" id="29158"/>
    <lineage>
        <taxon>Eukaryota</taxon>
        <taxon>Metazoa</taxon>
        <taxon>Spiralia</taxon>
        <taxon>Lophotrochozoa</taxon>
        <taxon>Mollusca</taxon>
        <taxon>Bivalvia</taxon>
        <taxon>Autobranchia</taxon>
        <taxon>Pteriomorphia</taxon>
        <taxon>Mytilida</taxon>
        <taxon>Mytiloidea</taxon>
        <taxon>Mytilidae</taxon>
        <taxon>Mytilinae</taxon>
        <taxon>Mytilus</taxon>
    </lineage>
</organism>
<feature type="region of interest" description="Disordered" evidence="2">
    <location>
        <begin position="313"/>
        <end position="336"/>
    </location>
</feature>
<feature type="region of interest" description="Disordered" evidence="2">
    <location>
        <begin position="370"/>
        <end position="398"/>
    </location>
</feature>
<evidence type="ECO:0008006" key="5">
    <source>
        <dbReference type="Google" id="ProtNLM"/>
    </source>
</evidence>
<evidence type="ECO:0000313" key="4">
    <source>
        <dbReference type="Proteomes" id="UP000596742"/>
    </source>
</evidence>
<dbReference type="PANTHER" id="PTHR24111:SF3">
    <property type="entry name" value="LEUCINE-RICH REPEAT-CONTAINING PROTEIN 73"/>
    <property type="match status" value="1"/>
</dbReference>
<dbReference type="EMBL" id="UYJE01002803">
    <property type="protein sequence ID" value="VDI13836.1"/>
    <property type="molecule type" value="Genomic_DNA"/>
</dbReference>
<feature type="region of interest" description="Disordered" evidence="2">
    <location>
        <begin position="260"/>
        <end position="294"/>
    </location>
</feature>
<dbReference type="OrthoDB" id="120976at2759"/>
<dbReference type="AlphaFoldDB" id="A0A8B6D206"/>
<dbReference type="InterPro" id="IPR001611">
    <property type="entry name" value="Leu-rich_rpt"/>
</dbReference>